<evidence type="ECO:0000313" key="2">
    <source>
        <dbReference type="Proteomes" id="UP000674143"/>
    </source>
</evidence>
<proteinExistence type="predicted"/>
<dbReference type="Proteomes" id="UP000674143">
    <property type="component" value="Unassembled WGS sequence"/>
</dbReference>
<keyword evidence="2" id="KW-1185">Reference proteome</keyword>
<dbReference type="RefSeq" id="XP_067063040.1">
    <property type="nucleotide sequence ID" value="XM_067206593.1"/>
</dbReference>
<name>A0A836GQV1_9TRYP</name>
<sequence length="292" mass="31475">MGDVKVSFAFVTSRSFNCCASTHCGEESAIGVSEPRSEALLNHSRDAILKVLDYDTGYARVFRMTHPHGASMRCVYESLADVMAANSSEVICYTPPPMSAGGVLSLCAMKVLEPADEVPDVLFCQKAAVPRRSAVSLSRWLLINVLMCGSDGVLTVGHVPCAVPVAVGFITRDGVFNSMCALLKMGLECERQLRDCALFCCTIEEKSLVLRDPFFDGACPSQVAIIYGVVDVGEVVLVSAPLLPSVSKARPSVLQAVVVRRYAEDGVTLYDVKEVDTTLVLERLTCTQLVPL</sequence>
<evidence type="ECO:0000313" key="1">
    <source>
        <dbReference type="EMBL" id="KAG5478379.1"/>
    </source>
</evidence>
<reference evidence="2" key="2">
    <citation type="journal article" date="2021" name="Sci. Data">
        <title>Chromosome-scale genome sequencing, assembly and annotation of six genomes from subfamily Leishmaniinae.</title>
        <authorList>
            <person name="Almutairi H."/>
            <person name="Urbaniak M.D."/>
            <person name="Bates M.D."/>
            <person name="Jariyapan N."/>
            <person name="Kwakye-Nuako G."/>
            <person name="Thomaz Soccol V."/>
            <person name="Al-Salem W.S."/>
            <person name="Dillon R.J."/>
            <person name="Bates P.A."/>
            <person name="Gatherer D."/>
        </authorList>
    </citation>
    <scope>NUCLEOTIDE SEQUENCE [LARGE SCALE GENOMIC DNA]</scope>
</reference>
<accession>A0A836GQV1</accession>
<dbReference type="AlphaFoldDB" id="A0A836GQV1"/>
<dbReference type="EMBL" id="JAFHLR010000023">
    <property type="protein sequence ID" value="KAG5478379.1"/>
    <property type="molecule type" value="Genomic_DNA"/>
</dbReference>
<reference evidence="2" key="1">
    <citation type="journal article" date="2021" name="Microbiol. Resour. Announc.">
        <title>LGAAP: Leishmaniinae Genome Assembly and Annotation Pipeline.</title>
        <authorList>
            <person name="Almutairi H."/>
            <person name="Urbaniak M.D."/>
            <person name="Bates M.D."/>
            <person name="Jariyapan N."/>
            <person name="Kwakye-Nuako G."/>
            <person name="Thomaz-Soccol V."/>
            <person name="Al-Salem W.S."/>
            <person name="Dillon R.J."/>
            <person name="Bates P.A."/>
            <person name="Gatherer D."/>
        </authorList>
    </citation>
    <scope>NUCLEOTIDE SEQUENCE [LARGE SCALE GENOMIC DNA]</scope>
</reference>
<dbReference type="GeneID" id="92360527"/>
<comment type="caution">
    <text evidence="1">The sequence shown here is derived from an EMBL/GenBank/DDBJ whole genome shotgun (WGS) entry which is preliminary data.</text>
</comment>
<dbReference type="KEGG" id="loi:92360527"/>
<gene>
    <name evidence="1" type="ORF">LSCM4_04611</name>
</gene>
<organism evidence="1 2">
    <name type="scientific">Leishmania orientalis</name>
    <dbReference type="NCBI Taxonomy" id="2249476"/>
    <lineage>
        <taxon>Eukaryota</taxon>
        <taxon>Discoba</taxon>
        <taxon>Euglenozoa</taxon>
        <taxon>Kinetoplastea</taxon>
        <taxon>Metakinetoplastina</taxon>
        <taxon>Trypanosomatida</taxon>
        <taxon>Trypanosomatidae</taxon>
        <taxon>Leishmaniinae</taxon>
        <taxon>Leishmania</taxon>
    </lineage>
</organism>
<protein>
    <submittedName>
        <fullName evidence="1">Uncharacterized protein</fullName>
    </submittedName>
</protein>